<gene>
    <name evidence="8" type="ORF">E1293_05500</name>
</gene>
<dbReference type="InterPro" id="IPR004869">
    <property type="entry name" value="MMPL_dom"/>
</dbReference>
<evidence type="ECO:0000256" key="5">
    <source>
        <dbReference type="ARBA" id="ARBA00023136"/>
    </source>
</evidence>
<evidence type="ECO:0000256" key="6">
    <source>
        <dbReference type="SAM" id="Phobius"/>
    </source>
</evidence>
<organism evidence="8 9">
    <name type="scientific">Actinomadura darangshiensis</name>
    <dbReference type="NCBI Taxonomy" id="705336"/>
    <lineage>
        <taxon>Bacteria</taxon>
        <taxon>Bacillati</taxon>
        <taxon>Actinomycetota</taxon>
        <taxon>Actinomycetes</taxon>
        <taxon>Streptosporangiales</taxon>
        <taxon>Thermomonosporaceae</taxon>
        <taxon>Actinomadura</taxon>
    </lineage>
</organism>
<keyword evidence="4 6" id="KW-1133">Transmembrane helix</keyword>
<dbReference type="Proteomes" id="UP000295578">
    <property type="component" value="Unassembled WGS sequence"/>
</dbReference>
<feature type="transmembrane region" description="Helical" evidence="6">
    <location>
        <begin position="278"/>
        <end position="298"/>
    </location>
</feature>
<protein>
    <submittedName>
        <fullName evidence="8">MMPL family transporter</fullName>
    </submittedName>
</protein>
<feature type="transmembrane region" description="Helical" evidence="6">
    <location>
        <begin position="227"/>
        <end position="251"/>
    </location>
</feature>
<feature type="transmembrane region" description="Helical" evidence="6">
    <location>
        <begin position="176"/>
        <end position="194"/>
    </location>
</feature>
<dbReference type="RefSeq" id="WP_132194463.1">
    <property type="nucleotide sequence ID" value="NZ_SMKY01000014.1"/>
</dbReference>
<evidence type="ECO:0000313" key="9">
    <source>
        <dbReference type="Proteomes" id="UP000295578"/>
    </source>
</evidence>
<evidence type="ECO:0000256" key="4">
    <source>
        <dbReference type="ARBA" id="ARBA00022989"/>
    </source>
</evidence>
<dbReference type="Gene3D" id="1.20.1640.10">
    <property type="entry name" value="Multidrug efflux transporter AcrB transmembrane domain"/>
    <property type="match status" value="2"/>
</dbReference>
<evidence type="ECO:0000256" key="2">
    <source>
        <dbReference type="ARBA" id="ARBA00022475"/>
    </source>
</evidence>
<evidence type="ECO:0000259" key="7">
    <source>
        <dbReference type="PROSITE" id="PS50156"/>
    </source>
</evidence>
<feature type="transmembrane region" description="Helical" evidence="6">
    <location>
        <begin position="625"/>
        <end position="645"/>
    </location>
</feature>
<reference evidence="8 9" key="1">
    <citation type="submission" date="2019-03" db="EMBL/GenBank/DDBJ databases">
        <title>Draft genome sequences of novel Actinobacteria.</title>
        <authorList>
            <person name="Sahin N."/>
            <person name="Ay H."/>
            <person name="Saygin H."/>
        </authorList>
    </citation>
    <scope>NUCLEOTIDE SEQUENCE [LARGE SCALE GENOMIC DNA]</scope>
    <source>
        <strain evidence="8 9">DSM 45941</strain>
    </source>
</reference>
<dbReference type="GO" id="GO:0005886">
    <property type="term" value="C:plasma membrane"/>
    <property type="evidence" value="ECO:0007669"/>
    <property type="project" value="UniProtKB-SubCell"/>
</dbReference>
<evidence type="ECO:0000256" key="1">
    <source>
        <dbReference type="ARBA" id="ARBA00004651"/>
    </source>
</evidence>
<keyword evidence="9" id="KW-1185">Reference proteome</keyword>
<feature type="transmembrane region" description="Helical" evidence="6">
    <location>
        <begin position="505"/>
        <end position="525"/>
    </location>
</feature>
<feature type="transmembrane region" description="Helical" evidence="6">
    <location>
        <begin position="310"/>
        <end position="331"/>
    </location>
</feature>
<feature type="transmembrane region" description="Helical" evidence="6">
    <location>
        <begin position="537"/>
        <end position="556"/>
    </location>
</feature>
<keyword evidence="5 6" id="KW-0472">Membrane</keyword>
<dbReference type="PANTHER" id="PTHR33406:SF13">
    <property type="entry name" value="MEMBRANE PROTEIN YDFJ"/>
    <property type="match status" value="1"/>
</dbReference>
<dbReference type="AlphaFoldDB" id="A0A4R5BXL9"/>
<dbReference type="InterPro" id="IPR000731">
    <property type="entry name" value="SSD"/>
</dbReference>
<proteinExistence type="predicted"/>
<feature type="transmembrane region" description="Helical" evidence="6">
    <location>
        <begin position="576"/>
        <end position="599"/>
    </location>
</feature>
<dbReference type="PROSITE" id="PS50156">
    <property type="entry name" value="SSD"/>
    <property type="match status" value="1"/>
</dbReference>
<name>A0A4R5BXL9_9ACTN</name>
<dbReference type="Pfam" id="PF03176">
    <property type="entry name" value="MMPL"/>
    <property type="match status" value="2"/>
</dbReference>
<evidence type="ECO:0000256" key="3">
    <source>
        <dbReference type="ARBA" id="ARBA00022692"/>
    </source>
</evidence>
<dbReference type="SUPFAM" id="SSF82866">
    <property type="entry name" value="Multidrug efflux transporter AcrB transmembrane domain"/>
    <property type="match status" value="2"/>
</dbReference>
<feature type="transmembrane region" description="Helical" evidence="6">
    <location>
        <begin position="665"/>
        <end position="685"/>
    </location>
</feature>
<keyword evidence="2" id="KW-1003">Cell membrane</keyword>
<dbReference type="PANTHER" id="PTHR33406">
    <property type="entry name" value="MEMBRANE PROTEIN MJ1562-RELATED"/>
    <property type="match status" value="1"/>
</dbReference>
<feature type="transmembrane region" description="Helical" evidence="6">
    <location>
        <begin position="201"/>
        <end position="221"/>
    </location>
</feature>
<sequence>MRRWAELMLAHRRLVMVFWLVVAIAGGAVSGQVTERMTTDYSLPGEPGSETAEQITRTFGNGGYTAPYLVTLSLPEGRTVAGDQAGVAAVFAHVQAEVPNVRVLDQATTGDPAFVTEDGRTAYAMVFFQYETSATAKIPTDEIHRALDAAKPPGTTIGVTGESVLGTGSESEGPGILIEVLIGSVGALAVLAFVFASMLAFLPLIIAAASILATFALLLPLSELGTFSALVQFLIALIGLGVAIDYSLLVVTRWREERHRGADNHEAVVIATQTAGHAVVFSGVTVAIGLLALLVLPVPFMRSLGVGGALIPLASVAATLTLTPAILGSVGPRWDWPRIRREDSASRTWSRWASLMVRRRWIAAGVSIVALLALVGAFTGIRVGMSSSDSLAESGPAYEALATLERGGVTTGNLTPIEVLASTGRARSVAAELGRVPGIERALVPHGPASNRAGKTVVVLIPDEETVNSKSVDTVRDVIDRAERTPGVLGVTGTGTAQIDFLNAVYGNFPLMLALIALLTYVLLVRAFRSLLLPLKAVLFNLLSMGATFGLIVLFWQQGIGSDLVFGVSETGAVTFWVPLTVFAFLYGLSMDYEVFILARMREEYDASGSTTTAIVQGIGRTGRLVTSAALILFLAFAALASSPGTDLKVMATGLGFGILLDATIVRSMLLPSLVSLMGTWNWYLPESVAKILRVKPSRPATAPPRPEPTRVG</sequence>
<feature type="transmembrane region" description="Helical" evidence="6">
    <location>
        <begin position="361"/>
        <end position="381"/>
    </location>
</feature>
<dbReference type="EMBL" id="SMKY01000014">
    <property type="protein sequence ID" value="TDD89114.1"/>
    <property type="molecule type" value="Genomic_DNA"/>
</dbReference>
<evidence type="ECO:0000313" key="8">
    <source>
        <dbReference type="EMBL" id="TDD89114.1"/>
    </source>
</evidence>
<accession>A0A4R5BXL9</accession>
<comment type="caution">
    <text evidence="8">The sequence shown here is derived from an EMBL/GenBank/DDBJ whole genome shotgun (WGS) entry which is preliminary data.</text>
</comment>
<comment type="subcellular location">
    <subcellularLocation>
        <location evidence="1">Cell membrane</location>
        <topology evidence="1">Multi-pass membrane protein</topology>
    </subcellularLocation>
</comment>
<dbReference type="OrthoDB" id="7051771at2"/>
<feature type="domain" description="SSD" evidence="7">
    <location>
        <begin position="195"/>
        <end position="329"/>
    </location>
</feature>
<keyword evidence="3 6" id="KW-0812">Transmembrane</keyword>
<dbReference type="InterPro" id="IPR050545">
    <property type="entry name" value="Mycobact_MmpL"/>
</dbReference>